<evidence type="ECO:0000313" key="3">
    <source>
        <dbReference type="Proteomes" id="UP001234989"/>
    </source>
</evidence>
<keyword evidence="3" id="KW-1185">Reference proteome</keyword>
<dbReference type="AlphaFoldDB" id="A0AAF0T7V2"/>
<feature type="non-terminal residue" evidence="2">
    <location>
        <position position="1"/>
    </location>
</feature>
<sequence length="82" mass="9526">CEENFQRLKTLLTTFPILTLPVKGKDFIVYCDALHSSLSVVLMQDMNAIDYASRLLKVHERNYSTHDLELTLLTTLTLWRQV</sequence>
<accession>A0AAF0T7V2</accession>
<gene>
    <name evidence="2" type="ORF">MTR67_000848</name>
</gene>
<dbReference type="PANTHER" id="PTHR34072">
    <property type="entry name" value="ENZYMATIC POLYPROTEIN-RELATED"/>
    <property type="match status" value="1"/>
</dbReference>
<proteinExistence type="predicted"/>
<dbReference type="Proteomes" id="UP001234989">
    <property type="component" value="Chromosome 1"/>
</dbReference>
<dbReference type="PANTHER" id="PTHR34072:SF52">
    <property type="entry name" value="RIBONUCLEASE H"/>
    <property type="match status" value="1"/>
</dbReference>
<dbReference type="InterPro" id="IPR041577">
    <property type="entry name" value="RT_RNaseH_2"/>
</dbReference>
<reference evidence="2" key="1">
    <citation type="submission" date="2023-08" db="EMBL/GenBank/DDBJ databases">
        <title>A de novo genome assembly of Solanum verrucosum Schlechtendal, a Mexican diploid species geographically isolated from the other diploid A-genome species in potato relatives.</title>
        <authorList>
            <person name="Hosaka K."/>
        </authorList>
    </citation>
    <scope>NUCLEOTIDE SEQUENCE</scope>
    <source>
        <tissue evidence="2">Young leaves</tissue>
    </source>
</reference>
<dbReference type="Pfam" id="PF17919">
    <property type="entry name" value="RT_RNaseH_2"/>
    <property type="match status" value="1"/>
</dbReference>
<evidence type="ECO:0000259" key="1">
    <source>
        <dbReference type="Pfam" id="PF17919"/>
    </source>
</evidence>
<organism evidence="2 3">
    <name type="scientific">Solanum verrucosum</name>
    <dbReference type="NCBI Taxonomy" id="315347"/>
    <lineage>
        <taxon>Eukaryota</taxon>
        <taxon>Viridiplantae</taxon>
        <taxon>Streptophyta</taxon>
        <taxon>Embryophyta</taxon>
        <taxon>Tracheophyta</taxon>
        <taxon>Spermatophyta</taxon>
        <taxon>Magnoliopsida</taxon>
        <taxon>eudicotyledons</taxon>
        <taxon>Gunneridae</taxon>
        <taxon>Pentapetalae</taxon>
        <taxon>asterids</taxon>
        <taxon>lamiids</taxon>
        <taxon>Solanales</taxon>
        <taxon>Solanaceae</taxon>
        <taxon>Solanoideae</taxon>
        <taxon>Solaneae</taxon>
        <taxon>Solanum</taxon>
    </lineage>
</organism>
<name>A0AAF0T7V2_SOLVR</name>
<evidence type="ECO:0000313" key="2">
    <source>
        <dbReference type="EMBL" id="WMV07463.1"/>
    </source>
</evidence>
<protein>
    <recommendedName>
        <fullName evidence="1">Reverse transcriptase/retrotransposon-derived protein RNase H-like domain-containing protein</fullName>
    </recommendedName>
</protein>
<feature type="domain" description="Reverse transcriptase/retrotransposon-derived protein RNase H-like" evidence="1">
    <location>
        <begin position="1"/>
        <end position="79"/>
    </location>
</feature>
<dbReference type="SUPFAM" id="SSF56672">
    <property type="entry name" value="DNA/RNA polymerases"/>
    <property type="match status" value="1"/>
</dbReference>
<dbReference type="EMBL" id="CP133612">
    <property type="protein sequence ID" value="WMV07463.1"/>
    <property type="molecule type" value="Genomic_DNA"/>
</dbReference>
<dbReference type="InterPro" id="IPR043502">
    <property type="entry name" value="DNA/RNA_pol_sf"/>
</dbReference>